<reference evidence="2" key="2">
    <citation type="submission" date="2024-07" db="EMBL/GenBank/DDBJ databases">
        <title>A complete genome sequence for Pseudomonas syringae USA007.</title>
        <authorList>
            <person name="Baltrus D.A."/>
        </authorList>
    </citation>
    <scope>NUCLEOTIDE SEQUENCE</scope>
    <source>
        <strain evidence="2">USA007</strain>
    </source>
</reference>
<protein>
    <submittedName>
        <fullName evidence="2">Uncharacterized protein</fullName>
    </submittedName>
</protein>
<dbReference type="RefSeq" id="WP_152531972.1">
    <property type="nucleotide sequence ID" value="NZ_CP159278.1"/>
</dbReference>
<feature type="transmembrane region" description="Helical" evidence="1">
    <location>
        <begin position="253"/>
        <end position="275"/>
    </location>
</feature>
<proteinExistence type="predicted"/>
<gene>
    <name evidence="2" type="ORF">N027_26245</name>
</gene>
<organism evidence="2">
    <name type="scientific">Pseudomonas syringae USA007</name>
    <dbReference type="NCBI Taxonomy" id="1357288"/>
    <lineage>
        <taxon>Bacteria</taxon>
        <taxon>Pseudomonadati</taxon>
        <taxon>Pseudomonadota</taxon>
        <taxon>Gammaproteobacteria</taxon>
        <taxon>Pseudomonadales</taxon>
        <taxon>Pseudomonadaceae</taxon>
        <taxon>Pseudomonas</taxon>
        <taxon>Pseudomonas syringae</taxon>
    </lineage>
</organism>
<reference evidence="2" key="1">
    <citation type="journal article" date="2014" name="Genome Announc.">
        <title>Draft Genome Sequences of a Phylogenetically Diverse Suite of Pseudomonas syringae Strains from Multiple Source Populations.</title>
        <authorList>
            <person name="Baltrus D.A."/>
            <person name="Yourstone S."/>
            <person name="Lind A."/>
            <person name="Guilbaud C."/>
            <person name="Sands D.C."/>
            <person name="Jones C.D."/>
            <person name="Morris C.E."/>
            <person name="Dangl J.L."/>
        </authorList>
    </citation>
    <scope>NUCLEOTIDE SEQUENCE</scope>
    <source>
        <strain evidence="2">USA007</strain>
    </source>
</reference>
<name>A0AAU8MAA9_PSESX</name>
<keyword evidence="1" id="KW-1133">Transmembrane helix</keyword>
<evidence type="ECO:0000313" key="2">
    <source>
        <dbReference type="EMBL" id="XCN77875.1"/>
    </source>
</evidence>
<accession>A0AAU8MAA9</accession>
<dbReference type="AlphaFoldDB" id="A0AAU8MAA9"/>
<keyword evidence="1" id="KW-0812">Transmembrane</keyword>
<keyword evidence="1" id="KW-0472">Membrane</keyword>
<sequence>MRLKPDDGGKLFFAMRANFAQDASWIFTFGKLREDTMGLTNEQAQKLEHDLDTNHTEMIVLTLQDANRLAASISSPHPGSTQTQWLCPRTDKELLDGVWGDSKSLYQSTAHQWVNTNWVVPTGLAAYDTIKLGQLWKKIGGYKTRLKYKIVNGKEYVIITGRPGLRSVLNGTRYLAQNAKLIDIGIGKYSLNGSAIKGFKISAYVAVGIELFEHFLSDESVMSDLFVGVGVELVKAGIATAVGYAAAGIAGVFIGSAIIPVAIGVAFIFAASYLLNVVDNNNGIKSGLKEQVRLYTDYAINHLEELGKDIKKINPENIRNSIKNLPDNLIDALMNEAEKAAKDWFKRNVTDKIMPNLPVPELPSLGQFRLPKL</sequence>
<dbReference type="EMBL" id="CP159278">
    <property type="protein sequence ID" value="XCN77875.1"/>
    <property type="molecule type" value="Genomic_DNA"/>
</dbReference>
<evidence type="ECO:0000256" key="1">
    <source>
        <dbReference type="SAM" id="Phobius"/>
    </source>
</evidence>